<name>V5WM45_9SPIO</name>
<proteinExistence type="predicted"/>
<gene>
    <name evidence="1" type="ORF">L21SP2_2821</name>
</gene>
<accession>V5WM45</accession>
<dbReference type="STRING" id="1307761.L21SP2_2821"/>
<dbReference type="KEGG" id="slr:L21SP2_2821"/>
<dbReference type="EMBL" id="CP006939">
    <property type="protein sequence ID" value="AHC16171.1"/>
    <property type="molecule type" value="Genomic_DNA"/>
</dbReference>
<dbReference type="Proteomes" id="UP000018680">
    <property type="component" value="Chromosome"/>
</dbReference>
<dbReference type="AlphaFoldDB" id="V5WM45"/>
<evidence type="ECO:0000313" key="2">
    <source>
        <dbReference type="Proteomes" id="UP000018680"/>
    </source>
</evidence>
<evidence type="ECO:0000313" key="1">
    <source>
        <dbReference type="EMBL" id="AHC16171.1"/>
    </source>
</evidence>
<protein>
    <submittedName>
        <fullName evidence="1">Uncharacterized protein</fullName>
    </submittedName>
</protein>
<dbReference type="HOGENOM" id="CLU_2556305_0_0_12"/>
<keyword evidence="2" id="KW-1185">Reference proteome</keyword>
<sequence>MLKNPVEIYVLIDFRKDTVAFTIPEAVSERLCIHRHRDKSDKNKKKHRIPAIHTDHMRTPSHYCIGIITHFLTKKIGKAIVT</sequence>
<reference evidence="1 2" key="1">
    <citation type="journal article" date="2015" name="Stand. Genomic Sci.">
        <title>Complete genome sequence and description of Salinispira pacifica gen. nov., sp. nov., a novel spirochaete isolated form a hypersaline microbial mat.</title>
        <authorList>
            <person name="Ben Hania W."/>
            <person name="Joseph M."/>
            <person name="Schumann P."/>
            <person name="Bunk B."/>
            <person name="Fiebig A."/>
            <person name="Sproer C."/>
            <person name="Klenk H.P."/>
            <person name="Fardeau M.L."/>
            <person name="Spring S."/>
        </authorList>
    </citation>
    <scope>NUCLEOTIDE SEQUENCE [LARGE SCALE GENOMIC DNA]</scope>
    <source>
        <strain evidence="1 2">L21-RPul-D2</strain>
    </source>
</reference>
<organism evidence="1 2">
    <name type="scientific">Salinispira pacifica</name>
    <dbReference type="NCBI Taxonomy" id="1307761"/>
    <lineage>
        <taxon>Bacteria</taxon>
        <taxon>Pseudomonadati</taxon>
        <taxon>Spirochaetota</taxon>
        <taxon>Spirochaetia</taxon>
        <taxon>Spirochaetales</taxon>
        <taxon>Spirochaetaceae</taxon>
        <taxon>Salinispira</taxon>
    </lineage>
</organism>